<name>A0A316Z9C7_9BASI</name>
<proteinExistence type="inferred from homology"/>
<dbReference type="RefSeq" id="XP_025597134.1">
    <property type="nucleotide sequence ID" value="XM_025740976.1"/>
</dbReference>
<feature type="transmembrane region" description="Helical" evidence="3">
    <location>
        <begin position="45"/>
        <end position="71"/>
    </location>
</feature>
<dbReference type="CDD" id="cd00586">
    <property type="entry name" value="4HBT"/>
    <property type="match status" value="1"/>
</dbReference>
<organism evidence="4 5">
    <name type="scientific">Tilletiopsis washingtonensis</name>
    <dbReference type="NCBI Taxonomy" id="58919"/>
    <lineage>
        <taxon>Eukaryota</taxon>
        <taxon>Fungi</taxon>
        <taxon>Dikarya</taxon>
        <taxon>Basidiomycota</taxon>
        <taxon>Ustilaginomycotina</taxon>
        <taxon>Exobasidiomycetes</taxon>
        <taxon>Entylomatales</taxon>
        <taxon>Entylomatales incertae sedis</taxon>
        <taxon>Tilletiopsis</taxon>
    </lineage>
</organism>
<dbReference type="PANTHER" id="PTHR12475">
    <property type="match status" value="1"/>
</dbReference>
<evidence type="ECO:0000313" key="4">
    <source>
        <dbReference type="EMBL" id="PWN96855.1"/>
    </source>
</evidence>
<dbReference type="PANTHER" id="PTHR12475:SF4">
    <property type="entry name" value="PROTEIN THEM6"/>
    <property type="match status" value="1"/>
</dbReference>
<reference evidence="4 5" key="1">
    <citation type="journal article" date="2018" name="Mol. Biol. Evol.">
        <title>Broad Genomic Sampling Reveals a Smut Pathogenic Ancestry of the Fungal Clade Ustilaginomycotina.</title>
        <authorList>
            <person name="Kijpornyongpan T."/>
            <person name="Mondo S.J."/>
            <person name="Barry K."/>
            <person name="Sandor L."/>
            <person name="Lee J."/>
            <person name="Lipzen A."/>
            <person name="Pangilinan J."/>
            <person name="LaButti K."/>
            <person name="Hainaut M."/>
            <person name="Henrissat B."/>
            <person name="Grigoriev I.V."/>
            <person name="Spatafora J.W."/>
            <person name="Aime M.C."/>
        </authorList>
    </citation>
    <scope>NUCLEOTIDE SEQUENCE [LARGE SCALE GENOMIC DNA]</scope>
    <source>
        <strain evidence="4 5">MCA 4186</strain>
    </source>
</reference>
<protein>
    <recommendedName>
        <fullName evidence="6">Thioesterase/thiol ester dehydrase-isomerase</fullName>
    </recommendedName>
</protein>
<keyword evidence="5" id="KW-1185">Reference proteome</keyword>
<dbReference type="InterPro" id="IPR029069">
    <property type="entry name" value="HotDog_dom_sf"/>
</dbReference>
<evidence type="ECO:0000256" key="3">
    <source>
        <dbReference type="SAM" id="Phobius"/>
    </source>
</evidence>
<comment type="similarity">
    <text evidence="1">Belongs to the lcsJ thioesterase family.</text>
</comment>
<evidence type="ECO:0008006" key="6">
    <source>
        <dbReference type="Google" id="ProtNLM"/>
    </source>
</evidence>
<evidence type="ECO:0000256" key="1">
    <source>
        <dbReference type="ARBA" id="ARBA00038476"/>
    </source>
</evidence>
<gene>
    <name evidence="4" type="ORF">FA09DRAFT_320378</name>
</gene>
<keyword evidence="3" id="KW-0812">Transmembrane</keyword>
<dbReference type="EMBL" id="KZ819297">
    <property type="protein sequence ID" value="PWN96855.1"/>
    <property type="molecule type" value="Genomic_DNA"/>
</dbReference>
<keyword evidence="3" id="KW-0472">Membrane</keyword>
<dbReference type="Proteomes" id="UP000245946">
    <property type="component" value="Unassembled WGS sequence"/>
</dbReference>
<dbReference type="SUPFAM" id="SSF54637">
    <property type="entry name" value="Thioesterase/thiol ester dehydrase-isomerase"/>
    <property type="match status" value="1"/>
</dbReference>
<feature type="region of interest" description="Disordered" evidence="2">
    <location>
        <begin position="239"/>
        <end position="266"/>
    </location>
</feature>
<sequence>MSTTNPGTVADPHVMPPYVVRRALRVILSRDFLASLPSQFRLPRWLSSFLFLLLVANIKSFPLVWHFRVFLPAIWSRMKARPSVHPLLPWIRSQRFPTTSPGTSPSLKLSSLPLGRDLFADVSTACFRAWPDDCDWNGHVSNSCYSKILDYARMGHLSPRFLRFHFDGGWMALGGAALAFHKEIPALSKFEVKMNVEAWDDKWCYVVARFVSPAKGPQRPPPGAKRTLSAQNLRKLLKDAAQPQGKPPVTELPGEAEEAEGAPAPIEDPIAGRTLYCTAVSRYCFKSGRRTIPPWFVLATSGYGTFASTRANWEKAEALRRQVLSNARAEHKQKHGAPLPRDGVVAGHGHRKAGILTRYDPARPEGAGKEDERGLGAWQDKSSWALAEFEERRVRGLERLRAIGGVIPSPVSTPAS</sequence>
<evidence type="ECO:0000256" key="2">
    <source>
        <dbReference type="SAM" id="MobiDB-lite"/>
    </source>
</evidence>
<keyword evidence="3" id="KW-1133">Transmembrane helix</keyword>
<dbReference type="GeneID" id="37268520"/>
<dbReference type="AlphaFoldDB" id="A0A316Z9C7"/>
<dbReference type="Pfam" id="PF13279">
    <property type="entry name" value="4HBT_2"/>
    <property type="match status" value="1"/>
</dbReference>
<dbReference type="Gene3D" id="3.10.129.10">
    <property type="entry name" value="Hotdog Thioesterase"/>
    <property type="match status" value="1"/>
</dbReference>
<evidence type="ECO:0000313" key="5">
    <source>
        <dbReference type="Proteomes" id="UP000245946"/>
    </source>
</evidence>
<dbReference type="InterPro" id="IPR051490">
    <property type="entry name" value="THEM6_lcsJ_thioesterase"/>
</dbReference>
<accession>A0A316Z9C7</accession>
<dbReference type="OrthoDB" id="265761at2759"/>